<reference evidence="7 8" key="1">
    <citation type="submission" date="2016-05" db="EMBL/GenBank/DDBJ databases">
        <title>Single-cell genome of chain-forming Candidatus Thiomargarita nelsonii and comparison to other large sulfur-oxidizing bacteria.</title>
        <authorList>
            <person name="Winkel M."/>
            <person name="Salman V."/>
            <person name="Woyke T."/>
            <person name="Schulz-Vogt H."/>
            <person name="Richter M."/>
            <person name="Flood B."/>
            <person name="Bailey J."/>
            <person name="Amann R."/>
            <person name="Mussmann M."/>
        </authorList>
    </citation>
    <scope>NUCLEOTIDE SEQUENCE [LARGE SCALE GENOMIC DNA]</scope>
    <source>
        <strain evidence="7 8">THI036</strain>
    </source>
</reference>
<feature type="transmembrane region" description="Helical" evidence="5">
    <location>
        <begin position="92"/>
        <end position="110"/>
    </location>
</feature>
<keyword evidence="8" id="KW-1185">Reference proteome</keyword>
<feature type="transmembrane region" description="Helical" evidence="5">
    <location>
        <begin position="38"/>
        <end position="57"/>
    </location>
</feature>
<feature type="domain" description="O-antigen ligase-related" evidence="6">
    <location>
        <begin position="170"/>
        <end position="310"/>
    </location>
</feature>
<sequence length="384" mass="43632">MALALPIAEALKQISVIVIILLGIHLIFKKELKIEENLLTYSAVGLVIFSLISACFAFNTTEALKACIDIFRILLIFLIIKSIPLNINQLVIFNKILFLSMIVALLYGLYQFHFFPNPSPDEITYLELHSIGHVNHSSIYLLLVFTIALTWLFYRDNRFPNISTSFLLFIIISSLAGIFITGSRATMFTSLLLMLLIFLLFFITKQYRNTKLLVILAILSIIPLIVLFSSEYSLERLLWGFNMIHRDALMEASIRAWLEHNIFFGIGADNSHHINPQDYVESVFPVIPHAHNTYITFLLERGLFGLSLYVIFIFSVLIALLKQYAKTKDRLVTAALLIWLVNFLISSVNTTFHDENGLLMVLIWGLALNQHLTGTPCTPDSSQS</sequence>
<keyword evidence="4 5" id="KW-0472">Membrane</keyword>
<evidence type="ECO:0000313" key="8">
    <source>
        <dbReference type="Proteomes" id="UP000076962"/>
    </source>
</evidence>
<evidence type="ECO:0000256" key="2">
    <source>
        <dbReference type="ARBA" id="ARBA00022692"/>
    </source>
</evidence>
<keyword evidence="2 5" id="KW-0812">Transmembrane</keyword>
<feature type="transmembrane region" description="Helical" evidence="5">
    <location>
        <begin position="212"/>
        <end position="230"/>
    </location>
</feature>
<evidence type="ECO:0000256" key="1">
    <source>
        <dbReference type="ARBA" id="ARBA00004141"/>
    </source>
</evidence>
<comment type="caution">
    <text evidence="7">The sequence shown here is derived from an EMBL/GenBank/DDBJ whole genome shotgun (WGS) entry which is preliminary data.</text>
</comment>
<dbReference type="GO" id="GO:0016020">
    <property type="term" value="C:membrane"/>
    <property type="evidence" value="ECO:0007669"/>
    <property type="project" value="UniProtKB-SubCell"/>
</dbReference>
<evidence type="ECO:0000259" key="6">
    <source>
        <dbReference type="Pfam" id="PF04932"/>
    </source>
</evidence>
<feature type="transmembrane region" description="Helical" evidence="5">
    <location>
        <begin position="137"/>
        <end position="154"/>
    </location>
</feature>
<comment type="subcellular location">
    <subcellularLocation>
        <location evidence="1">Membrane</location>
        <topology evidence="1">Multi-pass membrane protein</topology>
    </subcellularLocation>
</comment>
<feature type="transmembrane region" description="Helical" evidence="5">
    <location>
        <begin position="333"/>
        <end position="352"/>
    </location>
</feature>
<dbReference type="PANTHER" id="PTHR37422:SF13">
    <property type="entry name" value="LIPOPOLYSACCHARIDE BIOSYNTHESIS PROTEIN PA4999-RELATED"/>
    <property type="match status" value="1"/>
</dbReference>
<feature type="transmembrane region" description="Helical" evidence="5">
    <location>
        <begin position="302"/>
        <end position="321"/>
    </location>
</feature>
<protein>
    <submittedName>
        <fullName evidence="7">O-antigen polymerase</fullName>
    </submittedName>
</protein>
<feature type="transmembrane region" description="Helical" evidence="5">
    <location>
        <begin position="6"/>
        <end position="26"/>
    </location>
</feature>
<evidence type="ECO:0000256" key="3">
    <source>
        <dbReference type="ARBA" id="ARBA00022989"/>
    </source>
</evidence>
<evidence type="ECO:0000256" key="5">
    <source>
        <dbReference type="SAM" id="Phobius"/>
    </source>
</evidence>
<name>A0A176S5K1_9GAMM</name>
<feature type="transmembrane region" description="Helical" evidence="5">
    <location>
        <begin position="186"/>
        <end position="203"/>
    </location>
</feature>
<evidence type="ECO:0000256" key="4">
    <source>
        <dbReference type="ARBA" id="ARBA00023136"/>
    </source>
</evidence>
<accession>A0A176S5K1</accession>
<evidence type="ECO:0000313" key="7">
    <source>
        <dbReference type="EMBL" id="OAD23412.1"/>
    </source>
</evidence>
<organism evidence="7 8">
    <name type="scientific">Candidatus Thiomargarita nelsonii</name>
    <dbReference type="NCBI Taxonomy" id="1003181"/>
    <lineage>
        <taxon>Bacteria</taxon>
        <taxon>Pseudomonadati</taxon>
        <taxon>Pseudomonadota</taxon>
        <taxon>Gammaproteobacteria</taxon>
        <taxon>Thiotrichales</taxon>
        <taxon>Thiotrichaceae</taxon>
        <taxon>Thiomargarita</taxon>
    </lineage>
</organism>
<proteinExistence type="predicted"/>
<dbReference type="AlphaFoldDB" id="A0A176S5K1"/>
<dbReference type="InterPro" id="IPR051533">
    <property type="entry name" value="WaaL-like"/>
</dbReference>
<gene>
    <name evidence="7" type="ORF">THIOM_000759</name>
</gene>
<dbReference type="Proteomes" id="UP000076962">
    <property type="component" value="Unassembled WGS sequence"/>
</dbReference>
<dbReference type="EMBL" id="LUTY01000383">
    <property type="protein sequence ID" value="OAD23412.1"/>
    <property type="molecule type" value="Genomic_DNA"/>
</dbReference>
<dbReference type="PANTHER" id="PTHR37422">
    <property type="entry name" value="TEICHURONIC ACID BIOSYNTHESIS PROTEIN TUAE"/>
    <property type="match status" value="1"/>
</dbReference>
<feature type="transmembrane region" description="Helical" evidence="5">
    <location>
        <begin position="161"/>
        <end position="180"/>
    </location>
</feature>
<dbReference type="InterPro" id="IPR007016">
    <property type="entry name" value="O-antigen_ligase-rel_domated"/>
</dbReference>
<dbReference type="Pfam" id="PF04932">
    <property type="entry name" value="Wzy_C"/>
    <property type="match status" value="1"/>
</dbReference>
<keyword evidence="3 5" id="KW-1133">Transmembrane helix</keyword>